<dbReference type="Gene3D" id="3.40.30.10">
    <property type="entry name" value="Glutaredoxin"/>
    <property type="match status" value="1"/>
</dbReference>
<dbReference type="InterPro" id="IPR036249">
    <property type="entry name" value="Thioredoxin-like_sf"/>
</dbReference>
<dbReference type="InterPro" id="IPR025380">
    <property type="entry name" value="DUF4369"/>
</dbReference>
<dbReference type="PROSITE" id="PS51352">
    <property type="entry name" value="THIOREDOXIN_2"/>
    <property type="match status" value="1"/>
</dbReference>
<keyword evidence="4" id="KW-0676">Redox-active center</keyword>
<evidence type="ECO:0000313" key="7">
    <source>
        <dbReference type="Proteomes" id="UP000189883"/>
    </source>
</evidence>
<evidence type="ECO:0000256" key="3">
    <source>
        <dbReference type="ARBA" id="ARBA00023157"/>
    </source>
</evidence>
<gene>
    <name evidence="6" type="primary">resA</name>
    <name evidence="6" type="ORF">AB406_0777</name>
</gene>
<comment type="subcellular location">
    <subcellularLocation>
        <location evidence="1">Cell envelope</location>
    </subcellularLocation>
</comment>
<evidence type="ECO:0000256" key="2">
    <source>
        <dbReference type="ARBA" id="ARBA00022748"/>
    </source>
</evidence>
<dbReference type="SUPFAM" id="SSF52833">
    <property type="entry name" value="Thioredoxin-like"/>
    <property type="match status" value="1"/>
</dbReference>
<evidence type="ECO:0000256" key="4">
    <source>
        <dbReference type="ARBA" id="ARBA00023284"/>
    </source>
</evidence>
<reference evidence="6 7" key="1">
    <citation type="submission" date="2015-06" db="EMBL/GenBank/DDBJ databases">
        <title>R. anatipestifer strain HXb2 is the most virulent strain so far, and the genome sequence would help us uncover the pathogenesis.</title>
        <authorList>
            <person name="Hu Q."/>
            <person name="Qi J."/>
            <person name="Bo H."/>
            <person name="Liu G."/>
            <person name="Tao M."/>
            <person name="Ding Y."/>
            <person name="Xue Y."/>
        </authorList>
    </citation>
    <scope>NUCLEOTIDE SEQUENCE [LARGE SCALE GENOMIC DNA]</scope>
    <source>
        <strain evidence="6 7">HXb2</strain>
    </source>
</reference>
<dbReference type="PANTHER" id="PTHR42852:SF6">
    <property type="entry name" value="THIOL:DISULFIDE INTERCHANGE PROTEIN DSBE"/>
    <property type="match status" value="1"/>
</dbReference>
<sequence length="375" mass="43785">MTKILTLIIVLLCSLANSQSSFKISGKLKGFKENALVKIDRENIALDSCYLKDGNFKLKGSLKQSPSLVFLTIKNGEEWVYSSFFIGNENITINAEIKNFPHDVRAEGSKYDDLRYEFITLGKKLNFQRNEYLKEIVKLREQNKWNDSLQSAYWRNTEPLGKITKIDQELDKIQREFITKNLNSYYALRLLEESKTQYSKVELSNLVKKIKPSFRNTIYVKSISTYIKNPDLKIGDKFYDFSAINSKNKKVKFSDFFDGKYILLDFSTLFCGFCQQAIPKLEKIKKSQYEKLEIVTFYVDESQKGFNGLLDKHGKDWKVIWDKKGRLSDTYAKYKVFGTPTFYLFNPKGILIKKFDGFYEDLSEQIYKTISNDNL</sequence>
<dbReference type="EMBL" id="CP011859">
    <property type="protein sequence ID" value="AQY21734.1"/>
    <property type="molecule type" value="Genomic_DNA"/>
</dbReference>
<dbReference type="AlphaFoldDB" id="A0A1S7DRK8"/>
<feature type="domain" description="Thioredoxin" evidence="5">
    <location>
        <begin position="232"/>
        <end position="372"/>
    </location>
</feature>
<proteinExistence type="predicted"/>
<dbReference type="GO" id="GO:0016209">
    <property type="term" value="F:antioxidant activity"/>
    <property type="evidence" value="ECO:0007669"/>
    <property type="project" value="InterPro"/>
</dbReference>
<evidence type="ECO:0000313" key="6">
    <source>
        <dbReference type="EMBL" id="AQY21734.1"/>
    </source>
</evidence>
<accession>A0A1S7DRK8</accession>
<dbReference type="InterPro" id="IPR050553">
    <property type="entry name" value="Thioredoxin_ResA/DsbE_sf"/>
</dbReference>
<dbReference type="Proteomes" id="UP000189883">
    <property type="component" value="Chromosome"/>
</dbReference>
<dbReference type="InterPro" id="IPR000866">
    <property type="entry name" value="AhpC/TSA"/>
</dbReference>
<dbReference type="GO" id="GO:0017004">
    <property type="term" value="P:cytochrome complex assembly"/>
    <property type="evidence" value="ECO:0007669"/>
    <property type="project" value="UniProtKB-KW"/>
</dbReference>
<dbReference type="Pfam" id="PF00578">
    <property type="entry name" value="AhpC-TSA"/>
    <property type="match status" value="1"/>
</dbReference>
<dbReference type="InterPro" id="IPR013766">
    <property type="entry name" value="Thioredoxin_domain"/>
</dbReference>
<keyword evidence="3" id="KW-1015">Disulfide bond</keyword>
<dbReference type="CDD" id="cd02966">
    <property type="entry name" value="TlpA_like_family"/>
    <property type="match status" value="1"/>
</dbReference>
<organism evidence="6 7">
    <name type="scientific">Riemerella anatipestifer</name>
    <name type="common">Moraxella anatipestifer</name>
    <dbReference type="NCBI Taxonomy" id="34085"/>
    <lineage>
        <taxon>Bacteria</taxon>
        <taxon>Pseudomonadati</taxon>
        <taxon>Bacteroidota</taxon>
        <taxon>Flavobacteriia</taxon>
        <taxon>Flavobacteriales</taxon>
        <taxon>Weeksellaceae</taxon>
        <taxon>Riemerella</taxon>
    </lineage>
</organism>
<protein>
    <submittedName>
        <fullName evidence="6">Thiol-disulfide oxidoreductase ResA</fullName>
    </submittedName>
</protein>
<evidence type="ECO:0000259" key="5">
    <source>
        <dbReference type="PROSITE" id="PS51352"/>
    </source>
</evidence>
<dbReference type="RefSeq" id="WP_079207014.1">
    <property type="nucleotide sequence ID" value="NZ_CP011859.1"/>
</dbReference>
<name>A0A1S7DRK8_RIEAN</name>
<dbReference type="Pfam" id="PF14289">
    <property type="entry name" value="DUF4369"/>
    <property type="match status" value="1"/>
</dbReference>
<dbReference type="GO" id="GO:0016491">
    <property type="term" value="F:oxidoreductase activity"/>
    <property type="evidence" value="ECO:0007669"/>
    <property type="project" value="InterPro"/>
</dbReference>
<evidence type="ECO:0000256" key="1">
    <source>
        <dbReference type="ARBA" id="ARBA00004196"/>
    </source>
</evidence>
<keyword evidence="2" id="KW-0201">Cytochrome c-type biogenesis</keyword>
<dbReference type="GO" id="GO:0030313">
    <property type="term" value="C:cell envelope"/>
    <property type="evidence" value="ECO:0007669"/>
    <property type="project" value="UniProtKB-SubCell"/>
</dbReference>
<dbReference type="PANTHER" id="PTHR42852">
    <property type="entry name" value="THIOL:DISULFIDE INTERCHANGE PROTEIN DSBE"/>
    <property type="match status" value="1"/>
</dbReference>